<comment type="caution">
    <text evidence="2">The sequence shown here is derived from an EMBL/GenBank/DDBJ whole genome shotgun (WGS) entry which is preliminary data.</text>
</comment>
<feature type="region of interest" description="Disordered" evidence="1">
    <location>
        <begin position="101"/>
        <end position="147"/>
    </location>
</feature>
<feature type="compositionally biased region" description="Low complexity" evidence="1">
    <location>
        <begin position="105"/>
        <end position="115"/>
    </location>
</feature>
<organism evidence="2 3">
    <name type="scientific">Prorocentrum cordatum</name>
    <dbReference type="NCBI Taxonomy" id="2364126"/>
    <lineage>
        <taxon>Eukaryota</taxon>
        <taxon>Sar</taxon>
        <taxon>Alveolata</taxon>
        <taxon>Dinophyceae</taxon>
        <taxon>Prorocentrales</taxon>
        <taxon>Prorocentraceae</taxon>
        <taxon>Prorocentrum</taxon>
    </lineage>
</organism>
<evidence type="ECO:0000313" key="2">
    <source>
        <dbReference type="EMBL" id="CAK0839290.1"/>
    </source>
</evidence>
<dbReference type="EMBL" id="CAUYUJ010014282">
    <property type="protein sequence ID" value="CAK0839290.1"/>
    <property type="molecule type" value="Genomic_DNA"/>
</dbReference>
<reference evidence="2" key="1">
    <citation type="submission" date="2023-10" db="EMBL/GenBank/DDBJ databases">
        <authorList>
            <person name="Chen Y."/>
            <person name="Shah S."/>
            <person name="Dougan E. K."/>
            <person name="Thang M."/>
            <person name="Chan C."/>
        </authorList>
    </citation>
    <scope>NUCLEOTIDE SEQUENCE [LARGE SCALE GENOMIC DNA]</scope>
</reference>
<evidence type="ECO:0000256" key="1">
    <source>
        <dbReference type="SAM" id="MobiDB-lite"/>
    </source>
</evidence>
<protein>
    <submittedName>
        <fullName evidence="2">Uncharacterized protein</fullName>
    </submittedName>
</protein>
<evidence type="ECO:0000313" key="3">
    <source>
        <dbReference type="Proteomes" id="UP001189429"/>
    </source>
</evidence>
<keyword evidence="3" id="KW-1185">Reference proteome</keyword>
<dbReference type="Proteomes" id="UP001189429">
    <property type="component" value="Unassembled WGS sequence"/>
</dbReference>
<name>A0ABN9T2Y8_9DINO</name>
<accession>A0ABN9T2Y8</accession>
<feature type="compositionally biased region" description="Acidic residues" evidence="1">
    <location>
        <begin position="232"/>
        <end position="259"/>
    </location>
</feature>
<proteinExistence type="predicted"/>
<gene>
    <name evidence="2" type="ORF">PCOR1329_LOCUS35002</name>
</gene>
<sequence>MSLELARAGYSALEGATQQGLAAEEATVADIVAQEMSRRRDRARAEEQRSFVYPDEDEEAAEEQAVEEAAAEGAEELSDFWLEQTVAMDMQYCLKAMADPDEPLAAADGEPASAEAADEGGDGQEEPEASEQQAEDGEGEAEGGTVFVGKSLLDSLRAAAAAGTEPSRADLVRLFDTDALPEEEALEAVDASGLGASFEADPPKAIDALVTKHGAKEVFQLILEAHAVLNDDADSEDGQDDAADSDVCQDEAADPEEAAAADGGAADPAEPPPEKKPRVA</sequence>
<feature type="compositionally biased region" description="Acidic residues" evidence="1">
    <location>
        <begin position="116"/>
        <end position="141"/>
    </location>
</feature>
<feature type="compositionally biased region" description="Acidic residues" evidence="1">
    <location>
        <begin position="54"/>
        <end position="75"/>
    </location>
</feature>
<feature type="region of interest" description="Disordered" evidence="1">
    <location>
        <begin position="35"/>
        <end position="75"/>
    </location>
</feature>
<feature type="region of interest" description="Disordered" evidence="1">
    <location>
        <begin position="232"/>
        <end position="280"/>
    </location>
</feature>